<sequence length="283" mass="30728">MRRLHHYQMLTRLLQLQLLLWKRKGRKKMKEMRLVSKSSILPNKKKMNNVLSLWKQRNNEGQAARIVLGDTRSSASMDDRPINKFRSDSVPAKENTSTSLGCSYKAIGCGARNSLATPIIAQSASAVSEIKPQPVSNSSGGTLMGLIRGSGRGVTKFDSILSGRPSMSSPAVTSTAGTSAVNPDTRTIQTPFRTEASVLGSYTPPVATGSGKRRFSEQPAASHREQPQTTYRDHAAERRNLYGSSSSSMGDGLADSSKHVNSHVAFALEWSTKSCERSSVAVE</sequence>
<evidence type="ECO:0000256" key="1">
    <source>
        <dbReference type="ARBA" id="ARBA00004123"/>
    </source>
</evidence>
<comment type="subcellular location">
    <subcellularLocation>
        <location evidence="1">Nucleus</location>
    </subcellularLocation>
</comment>
<feature type="region of interest" description="Disordered" evidence="3">
    <location>
        <begin position="162"/>
        <end position="233"/>
    </location>
</feature>
<keyword evidence="2" id="KW-0539">Nucleus</keyword>
<dbReference type="GO" id="GO:0005634">
    <property type="term" value="C:nucleus"/>
    <property type="evidence" value="ECO:0007669"/>
    <property type="project" value="UniProtKB-SubCell"/>
</dbReference>
<dbReference type="Proteomes" id="UP001141806">
    <property type="component" value="Unassembled WGS sequence"/>
</dbReference>
<dbReference type="GO" id="GO:0003723">
    <property type="term" value="F:RNA binding"/>
    <property type="evidence" value="ECO:0007669"/>
    <property type="project" value="TreeGrafter"/>
</dbReference>
<dbReference type="EMBL" id="JAMYWD010000012">
    <property type="protein sequence ID" value="KAJ4951747.1"/>
    <property type="molecule type" value="Genomic_DNA"/>
</dbReference>
<accession>A0A9Q0GTI9</accession>
<feature type="compositionally biased region" description="Polar residues" evidence="3">
    <location>
        <begin position="165"/>
        <end position="192"/>
    </location>
</feature>
<keyword evidence="5" id="KW-1185">Reference proteome</keyword>
<dbReference type="GO" id="GO:0000398">
    <property type="term" value="P:mRNA splicing, via spliceosome"/>
    <property type="evidence" value="ECO:0007669"/>
    <property type="project" value="TreeGrafter"/>
</dbReference>
<dbReference type="AlphaFoldDB" id="A0A9Q0GTI9"/>
<proteinExistence type="predicted"/>
<dbReference type="OrthoDB" id="439808at2759"/>
<feature type="compositionally biased region" description="Basic and acidic residues" evidence="3">
    <location>
        <begin position="77"/>
        <end position="87"/>
    </location>
</feature>
<evidence type="ECO:0000256" key="3">
    <source>
        <dbReference type="SAM" id="MobiDB-lite"/>
    </source>
</evidence>
<evidence type="ECO:0000313" key="5">
    <source>
        <dbReference type="Proteomes" id="UP001141806"/>
    </source>
</evidence>
<name>A0A9Q0GTI9_9MAGN</name>
<evidence type="ECO:0000256" key="2">
    <source>
        <dbReference type="ARBA" id="ARBA00023242"/>
    </source>
</evidence>
<feature type="compositionally biased region" description="Basic and acidic residues" evidence="3">
    <location>
        <begin position="222"/>
        <end position="233"/>
    </location>
</feature>
<evidence type="ECO:0000313" key="4">
    <source>
        <dbReference type="EMBL" id="KAJ4951747.1"/>
    </source>
</evidence>
<organism evidence="4 5">
    <name type="scientific">Protea cynaroides</name>
    <dbReference type="NCBI Taxonomy" id="273540"/>
    <lineage>
        <taxon>Eukaryota</taxon>
        <taxon>Viridiplantae</taxon>
        <taxon>Streptophyta</taxon>
        <taxon>Embryophyta</taxon>
        <taxon>Tracheophyta</taxon>
        <taxon>Spermatophyta</taxon>
        <taxon>Magnoliopsida</taxon>
        <taxon>Proteales</taxon>
        <taxon>Proteaceae</taxon>
        <taxon>Protea</taxon>
    </lineage>
</organism>
<reference evidence="4" key="1">
    <citation type="journal article" date="2023" name="Plant J.">
        <title>The genome of the king protea, Protea cynaroides.</title>
        <authorList>
            <person name="Chang J."/>
            <person name="Duong T.A."/>
            <person name="Schoeman C."/>
            <person name="Ma X."/>
            <person name="Roodt D."/>
            <person name="Barker N."/>
            <person name="Li Z."/>
            <person name="Van de Peer Y."/>
            <person name="Mizrachi E."/>
        </authorList>
    </citation>
    <scope>NUCLEOTIDE SEQUENCE</scope>
    <source>
        <tissue evidence="4">Young leaves</tissue>
    </source>
</reference>
<comment type="caution">
    <text evidence="4">The sequence shown here is derived from an EMBL/GenBank/DDBJ whole genome shotgun (WGS) entry which is preliminary data.</text>
</comment>
<protein>
    <submittedName>
        <fullName evidence="4">Uncharacterized protein</fullName>
    </submittedName>
</protein>
<feature type="region of interest" description="Disordered" evidence="3">
    <location>
        <begin position="72"/>
        <end position="91"/>
    </location>
</feature>
<dbReference type="PANTHER" id="PTHR13948">
    <property type="entry name" value="RNA-BINDING PROTEIN"/>
    <property type="match status" value="1"/>
</dbReference>
<dbReference type="PANTHER" id="PTHR13948:SF3">
    <property type="entry name" value="FI21118P1"/>
    <property type="match status" value="1"/>
</dbReference>
<gene>
    <name evidence="4" type="ORF">NE237_028579</name>
</gene>